<dbReference type="InterPro" id="IPR011333">
    <property type="entry name" value="SKP1/BTB/POZ_sf"/>
</dbReference>
<keyword evidence="3" id="KW-1185">Reference proteome</keyword>
<dbReference type="AlphaFoldDB" id="A0A9Q0LUZ7"/>
<name>A0A9Q0LUZ7_ANAIG</name>
<dbReference type="InterPro" id="IPR000210">
    <property type="entry name" value="BTB/POZ_dom"/>
</dbReference>
<accession>A0A9Q0LUZ7</accession>
<dbReference type="PANTHER" id="PTHR35362">
    <property type="entry name" value="ANK_REP_REGION DOMAIN-CONTAINING PROTEIN"/>
    <property type="match status" value="1"/>
</dbReference>
<dbReference type="SUPFAM" id="SSF54695">
    <property type="entry name" value="POZ domain"/>
    <property type="match status" value="1"/>
</dbReference>
<comment type="caution">
    <text evidence="2">The sequence shown here is derived from an EMBL/GenBank/DDBJ whole genome shotgun (WGS) entry which is preliminary data.</text>
</comment>
<feature type="domain" description="BTB" evidence="1">
    <location>
        <begin position="1140"/>
        <end position="1207"/>
    </location>
</feature>
<dbReference type="PANTHER" id="PTHR35362:SF1">
    <property type="entry name" value="SKICH DOMAIN-CONTAINING PROTEIN"/>
    <property type="match status" value="1"/>
</dbReference>
<dbReference type="Gene3D" id="3.30.710.10">
    <property type="entry name" value="Potassium Channel Kv1.1, Chain A"/>
    <property type="match status" value="1"/>
</dbReference>
<evidence type="ECO:0000313" key="3">
    <source>
        <dbReference type="Proteomes" id="UP001149090"/>
    </source>
</evidence>
<dbReference type="CDD" id="cd18186">
    <property type="entry name" value="BTB_POZ_ZBTB_KLHL-like"/>
    <property type="match status" value="1"/>
</dbReference>
<dbReference type="EMBL" id="JAPDFW010000056">
    <property type="protein sequence ID" value="KAJ5077933.1"/>
    <property type="molecule type" value="Genomic_DNA"/>
</dbReference>
<gene>
    <name evidence="2" type="ORF">M0811_05623</name>
</gene>
<dbReference type="Gene3D" id="2.60.40.2840">
    <property type="match status" value="4"/>
</dbReference>
<protein>
    <recommendedName>
        <fullName evidence="1">BTB domain-containing protein</fullName>
    </recommendedName>
</protein>
<organism evidence="2 3">
    <name type="scientific">Anaeramoeba ignava</name>
    <name type="common">Anaerobic marine amoeba</name>
    <dbReference type="NCBI Taxonomy" id="1746090"/>
    <lineage>
        <taxon>Eukaryota</taxon>
        <taxon>Metamonada</taxon>
        <taxon>Anaeramoebidae</taxon>
        <taxon>Anaeramoeba</taxon>
    </lineage>
</organism>
<dbReference type="Proteomes" id="UP001149090">
    <property type="component" value="Unassembled WGS sequence"/>
</dbReference>
<reference evidence="2" key="1">
    <citation type="submission" date="2022-10" db="EMBL/GenBank/DDBJ databases">
        <title>Novel sulphate-reducing endosymbionts in the free-living metamonad Anaeramoeba.</title>
        <authorList>
            <person name="Jerlstrom-Hultqvist J."/>
            <person name="Cepicka I."/>
            <person name="Gallot-Lavallee L."/>
            <person name="Salas-Leiva D."/>
            <person name="Curtis B.A."/>
            <person name="Zahonova K."/>
            <person name="Pipaliya S."/>
            <person name="Dacks J."/>
            <person name="Roger A.J."/>
        </authorList>
    </citation>
    <scope>NUCLEOTIDE SEQUENCE</scope>
    <source>
        <strain evidence="2">BMAN</strain>
    </source>
</reference>
<dbReference type="Pfam" id="PF00651">
    <property type="entry name" value="BTB"/>
    <property type="match status" value="1"/>
</dbReference>
<proteinExistence type="predicted"/>
<sequence length="1234" mass="146221">MSKKYFIQVKFKNENEIIIEWKLPEEFEPKSTDIIGLYDYKSTNQHSITYSYNFKSNLEGKISLRIEYSQIMNKKLQARYLIENKSKSILSSEVFEIITLKKPKITIEEINEKQIEIKWKLPDLYVPNGYYPEYLDREECMIGPNDTIGLFLKSSLNSNPLDSQINPYTQKSGKCTFYIEEYIKYGNDQEFEFRYVSYTQQTIAKSESFFINTKIPETNLILSKDNFLFGELIEISWEFSEEIDMPKNNSWIGLFYEKSNNLKYIEQKNITQINRKGSMFFQIKDFQKINFLDNFQFRYFSNGHNIQGISKPFRFQLFENEGIEIITKNPLFGFPLYIQFKLPDGYNPNILDSISLFDYNPYSNLNDLPQKPLIEKFNTSLSRFGLIDFHLDPILKKKKVETENTNENQIHSFIVKYFSHPKNSDENKMLITSSHFEVDEPKDFKLSISKNEISFEDSIDIEWEFPEYFNPNNTDWIGLFLKDSPNNSFLNKQFNSTKLRKEKLKFEIGNYITDENQIFEFRYLPNNQYNSLIKSQEIKVKNFNIKDFKLSISKNEISFEDSINIEWEFPEYFNPNNTDWIGLFLKDSPNNSFLVRLFNSTKLRKGKKNVKIGNYITDQNQIFEFRYLPNNQYNSLIKSQEIKVKNFNIKDFKLSISKNEISFGDSINIEWELPEYFNPNNTDWIGLFLKDSPNNSFLNKQYNSTKLRKEKLTFEIGNYITDENQIFEFRYLPNNQYNSLIKSQEIKVISIKGRINLSTKKSRIGDTIKISWQLPNSYEANQNDQIIFFKSQFQSKDKELPKHFQIICKNEKCEKKAEREIKIQFGGGIIEEEFIIGYYSHYKLIICQSPIIIEPINFVGIKILNRINVGDKVQFLWSLPPIVTPLETDKFMILSLKESKPILIPNSNFIYNLSSTYSGISELEADFIREKDIIQDFVIEYIKDNEFSPIIISGIFRFEFPILSKNLQFDLLNLFLRQEFCDFTINHLDGNIQVHKLILLMRFDNDQSILTKINQILSSKTENQVIPFLIFIYTGMINPISTLDLDSFQKDEWNLIEVNHPFFSFYWKATQFNFEDSDSQELFQEYLKNPNDFSQIQNEKKIQSILQELGFDKNWIENKKDESGIKKDLVNLYLEKIEKTDFKIICDDSSEIKVHKLILISRSNLFREMFLNVQDDSNSVKDYSGKSKKSLEQLIHYFYFGEFNLNPKEDSTTIIQELKDTEDFYQLSQFNPFN</sequence>
<dbReference type="Pfam" id="PF17751">
    <property type="entry name" value="SKICH"/>
    <property type="match status" value="1"/>
</dbReference>
<evidence type="ECO:0000313" key="2">
    <source>
        <dbReference type="EMBL" id="KAJ5077933.1"/>
    </source>
</evidence>
<dbReference type="InterPro" id="IPR041611">
    <property type="entry name" value="SKICH"/>
</dbReference>
<evidence type="ECO:0000259" key="1">
    <source>
        <dbReference type="PROSITE" id="PS50097"/>
    </source>
</evidence>
<dbReference type="PROSITE" id="PS50097">
    <property type="entry name" value="BTB"/>
    <property type="match status" value="1"/>
</dbReference>